<keyword evidence="8" id="KW-0449">Lipoprotein</keyword>
<evidence type="ECO:0000313" key="13">
    <source>
        <dbReference type="Proteomes" id="UP001303647"/>
    </source>
</evidence>
<evidence type="ECO:0000256" key="2">
    <source>
        <dbReference type="ARBA" id="ARBA00004613"/>
    </source>
</evidence>
<evidence type="ECO:0000256" key="10">
    <source>
        <dbReference type="SAM" id="SignalP"/>
    </source>
</evidence>
<dbReference type="Proteomes" id="UP001303647">
    <property type="component" value="Unassembled WGS sequence"/>
</dbReference>
<feature type="domain" description="CFEM" evidence="11">
    <location>
        <begin position="14"/>
        <end position="106"/>
    </location>
</feature>
<dbReference type="GO" id="GO:0046872">
    <property type="term" value="F:metal ion binding"/>
    <property type="evidence" value="ECO:0007669"/>
    <property type="project" value="UniProtKB-UniRule"/>
</dbReference>
<evidence type="ECO:0000256" key="3">
    <source>
        <dbReference type="ARBA" id="ARBA00010031"/>
    </source>
</evidence>
<keyword evidence="5" id="KW-0325">Glycoprotein</keyword>
<dbReference type="EMBL" id="MU857712">
    <property type="protein sequence ID" value="KAK4245096.1"/>
    <property type="molecule type" value="Genomic_DNA"/>
</dbReference>
<keyword evidence="9" id="KW-0349">Heme</keyword>
<dbReference type="InterPro" id="IPR008427">
    <property type="entry name" value="Extracellular_membr_CFEM_dom"/>
</dbReference>
<name>A0AAN7CNV0_9PEZI</name>
<dbReference type="PROSITE" id="PS52012">
    <property type="entry name" value="CFEM"/>
    <property type="match status" value="1"/>
</dbReference>
<keyword evidence="9" id="KW-0479">Metal-binding</keyword>
<feature type="binding site" description="axial binding residue" evidence="9">
    <location>
        <position position="62"/>
    </location>
    <ligand>
        <name>heme</name>
        <dbReference type="ChEBI" id="CHEBI:30413"/>
    </ligand>
    <ligandPart>
        <name>Fe</name>
        <dbReference type="ChEBI" id="CHEBI:18248"/>
    </ligandPart>
</feature>
<keyword evidence="13" id="KW-1185">Reference proteome</keyword>
<reference evidence="12" key="2">
    <citation type="submission" date="2023-05" db="EMBL/GenBank/DDBJ databases">
        <authorList>
            <consortium name="Lawrence Berkeley National Laboratory"/>
            <person name="Steindorff A."/>
            <person name="Hensen N."/>
            <person name="Bonometti L."/>
            <person name="Westerberg I."/>
            <person name="Brannstrom I.O."/>
            <person name="Guillou S."/>
            <person name="Cros-Aarteil S."/>
            <person name="Calhoun S."/>
            <person name="Haridas S."/>
            <person name="Kuo A."/>
            <person name="Mondo S."/>
            <person name="Pangilinan J."/>
            <person name="Riley R."/>
            <person name="Labutti K."/>
            <person name="Andreopoulos B."/>
            <person name="Lipzen A."/>
            <person name="Chen C."/>
            <person name="Yanf M."/>
            <person name="Daum C."/>
            <person name="Ng V."/>
            <person name="Clum A."/>
            <person name="Ohm R."/>
            <person name="Martin F."/>
            <person name="Silar P."/>
            <person name="Natvig D."/>
            <person name="Lalanne C."/>
            <person name="Gautier V."/>
            <person name="Ament-Velasquez S.L."/>
            <person name="Kruys A."/>
            <person name="Hutchinson M.I."/>
            <person name="Powell A.J."/>
            <person name="Barry K."/>
            <person name="Miller A.N."/>
            <person name="Grigoriev I.V."/>
            <person name="Debuchy R."/>
            <person name="Gladieux P."/>
            <person name="Thoren M.H."/>
            <person name="Johannesson H."/>
        </authorList>
    </citation>
    <scope>NUCLEOTIDE SEQUENCE</scope>
    <source>
        <strain evidence="12">CBS 359.72</strain>
    </source>
</reference>
<comment type="caution">
    <text evidence="9">Lacks conserved residue(s) required for the propagation of feature annotation.</text>
</comment>
<dbReference type="Pfam" id="PF05730">
    <property type="entry name" value="CFEM"/>
    <property type="match status" value="1"/>
</dbReference>
<evidence type="ECO:0000256" key="9">
    <source>
        <dbReference type="PROSITE-ProRule" id="PRU01356"/>
    </source>
</evidence>
<reference evidence="12" key="1">
    <citation type="journal article" date="2023" name="Mol. Phylogenet. Evol.">
        <title>Genome-scale phylogeny and comparative genomics of the fungal order Sordariales.</title>
        <authorList>
            <person name="Hensen N."/>
            <person name="Bonometti L."/>
            <person name="Westerberg I."/>
            <person name="Brannstrom I.O."/>
            <person name="Guillou S."/>
            <person name="Cros-Aarteil S."/>
            <person name="Calhoun S."/>
            <person name="Haridas S."/>
            <person name="Kuo A."/>
            <person name="Mondo S."/>
            <person name="Pangilinan J."/>
            <person name="Riley R."/>
            <person name="LaButti K."/>
            <person name="Andreopoulos B."/>
            <person name="Lipzen A."/>
            <person name="Chen C."/>
            <person name="Yan M."/>
            <person name="Daum C."/>
            <person name="Ng V."/>
            <person name="Clum A."/>
            <person name="Steindorff A."/>
            <person name="Ohm R.A."/>
            <person name="Martin F."/>
            <person name="Silar P."/>
            <person name="Natvig D.O."/>
            <person name="Lalanne C."/>
            <person name="Gautier V."/>
            <person name="Ament-Velasquez S.L."/>
            <person name="Kruys A."/>
            <person name="Hutchinson M.I."/>
            <person name="Powell A.J."/>
            <person name="Barry K."/>
            <person name="Miller A.N."/>
            <person name="Grigoriev I.V."/>
            <person name="Debuchy R."/>
            <person name="Gladieux P."/>
            <person name="Hiltunen Thoren M."/>
            <person name="Johannesson H."/>
        </authorList>
    </citation>
    <scope>NUCLEOTIDE SEQUENCE</scope>
    <source>
        <strain evidence="12">CBS 359.72</strain>
    </source>
</reference>
<keyword evidence="6 10" id="KW-0732">Signal</keyword>
<keyword evidence="5" id="KW-0336">GPI-anchor</keyword>
<feature type="chain" id="PRO_5042963185" description="CFEM domain-containing protein" evidence="10">
    <location>
        <begin position="25"/>
        <end position="106"/>
    </location>
</feature>
<organism evidence="12 13">
    <name type="scientific">Corynascus novoguineensis</name>
    <dbReference type="NCBI Taxonomy" id="1126955"/>
    <lineage>
        <taxon>Eukaryota</taxon>
        <taxon>Fungi</taxon>
        <taxon>Dikarya</taxon>
        <taxon>Ascomycota</taxon>
        <taxon>Pezizomycotina</taxon>
        <taxon>Sordariomycetes</taxon>
        <taxon>Sordariomycetidae</taxon>
        <taxon>Sordariales</taxon>
        <taxon>Chaetomiaceae</taxon>
        <taxon>Corynascus</taxon>
    </lineage>
</organism>
<evidence type="ECO:0000256" key="5">
    <source>
        <dbReference type="ARBA" id="ARBA00022622"/>
    </source>
</evidence>
<keyword evidence="5" id="KW-0472">Membrane</keyword>
<evidence type="ECO:0000259" key="11">
    <source>
        <dbReference type="PROSITE" id="PS52012"/>
    </source>
</evidence>
<evidence type="ECO:0000256" key="7">
    <source>
        <dbReference type="ARBA" id="ARBA00023157"/>
    </source>
</evidence>
<accession>A0AAN7CNV0</accession>
<evidence type="ECO:0000256" key="8">
    <source>
        <dbReference type="ARBA" id="ARBA00023288"/>
    </source>
</evidence>
<keyword evidence="9" id="KW-0408">Iron</keyword>
<protein>
    <recommendedName>
        <fullName evidence="11">CFEM domain-containing protein</fullName>
    </recommendedName>
</protein>
<evidence type="ECO:0000256" key="1">
    <source>
        <dbReference type="ARBA" id="ARBA00004589"/>
    </source>
</evidence>
<keyword evidence="4" id="KW-0964">Secreted</keyword>
<proteinExistence type="inferred from homology"/>
<dbReference type="GO" id="GO:0005576">
    <property type="term" value="C:extracellular region"/>
    <property type="evidence" value="ECO:0007669"/>
    <property type="project" value="UniProtKB-SubCell"/>
</dbReference>
<dbReference type="PROSITE" id="PS51257">
    <property type="entry name" value="PROKAR_LIPOPROTEIN"/>
    <property type="match status" value="1"/>
</dbReference>
<dbReference type="AlphaFoldDB" id="A0AAN7CNV0"/>
<comment type="similarity">
    <text evidence="3">Belongs to the RBT5 family.</text>
</comment>
<evidence type="ECO:0000256" key="6">
    <source>
        <dbReference type="ARBA" id="ARBA00022729"/>
    </source>
</evidence>
<dbReference type="GO" id="GO:0098552">
    <property type="term" value="C:side of membrane"/>
    <property type="evidence" value="ECO:0007669"/>
    <property type="project" value="UniProtKB-KW"/>
</dbReference>
<gene>
    <name evidence="12" type="ORF">C7999DRAFT_16675</name>
</gene>
<sequence length="106" mass="10905">MRHLYTTLALAISVACQGITEAPAVVTPAMAADCPLTNSIPLCGIQCLMSAGSAVGCSDVRDLQCACKSASKIRDKAAPCVTRSCGRRRGSSLESVAAAICTQCVR</sequence>
<evidence type="ECO:0000313" key="12">
    <source>
        <dbReference type="EMBL" id="KAK4245096.1"/>
    </source>
</evidence>
<evidence type="ECO:0000256" key="4">
    <source>
        <dbReference type="ARBA" id="ARBA00022525"/>
    </source>
</evidence>
<feature type="signal peptide" evidence="10">
    <location>
        <begin position="1"/>
        <end position="24"/>
    </location>
</feature>
<comment type="subcellular location">
    <subcellularLocation>
        <location evidence="1">Membrane</location>
        <topology evidence="1">Lipid-anchor</topology>
        <topology evidence="1">GPI-anchor</topology>
    </subcellularLocation>
    <subcellularLocation>
        <location evidence="2">Secreted</location>
    </subcellularLocation>
</comment>
<comment type="caution">
    <text evidence="12">The sequence shown here is derived from an EMBL/GenBank/DDBJ whole genome shotgun (WGS) entry which is preliminary data.</text>
</comment>
<keyword evidence="7" id="KW-1015">Disulfide bond</keyword>